<keyword evidence="10" id="KW-0472">Membrane</keyword>
<proteinExistence type="inferred from homology"/>
<dbReference type="EMBL" id="PDKR01000001">
    <property type="protein sequence ID" value="PPI88853.1"/>
    <property type="molecule type" value="Genomic_DNA"/>
</dbReference>
<evidence type="ECO:0000313" key="12">
    <source>
        <dbReference type="EMBL" id="PPI88853.1"/>
    </source>
</evidence>
<dbReference type="GO" id="GO:0005524">
    <property type="term" value="F:ATP binding"/>
    <property type="evidence" value="ECO:0007669"/>
    <property type="project" value="UniProtKB-KW"/>
</dbReference>
<dbReference type="FunFam" id="3.40.50.300:FF:000392">
    <property type="entry name" value="Zinc import ATP-binding protein ZnuC"/>
    <property type="match status" value="1"/>
</dbReference>
<evidence type="ECO:0000313" key="13">
    <source>
        <dbReference type="Proteomes" id="UP000295937"/>
    </source>
</evidence>
<keyword evidence="3" id="KW-1003">Cell membrane</keyword>
<dbReference type="PANTHER" id="PTHR42734">
    <property type="entry name" value="METAL TRANSPORT SYSTEM ATP-BINDING PROTEIN TM_0124-RELATED"/>
    <property type="match status" value="1"/>
</dbReference>
<gene>
    <name evidence="12" type="ORF">CRV09_00895</name>
</gene>
<dbReference type="SMART" id="SM00382">
    <property type="entry name" value="AAA"/>
    <property type="match status" value="1"/>
</dbReference>
<accession>A0A2P5T2R5</accession>
<keyword evidence="4" id="KW-0547">Nucleotide-binding</keyword>
<evidence type="ECO:0000256" key="5">
    <source>
        <dbReference type="ARBA" id="ARBA00022833"/>
    </source>
</evidence>
<keyword evidence="9" id="KW-0406">Ion transport</keyword>
<keyword evidence="2" id="KW-0813">Transport</keyword>
<dbReference type="GO" id="GO:0006829">
    <property type="term" value="P:zinc ion transport"/>
    <property type="evidence" value="ECO:0007669"/>
    <property type="project" value="UniProtKB-KW"/>
</dbReference>
<dbReference type="SUPFAM" id="SSF52540">
    <property type="entry name" value="P-loop containing nucleoside triphosphate hydrolases"/>
    <property type="match status" value="1"/>
</dbReference>
<dbReference type="InterPro" id="IPR027417">
    <property type="entry name" value="P-loop_NTPase"/>
</dbReference>
<dbReference type="PANTHER" id="PTHR42734:SF9">
    <property type="entry name" value="ZINC IMPORT ATP-BINDING PROTEIN ZNUC"/>
    <property type="match status" value="1"/>
</dbReference>
<comment type="similarity">
    <text evidence="1">Belongs to the ABC transporter superfamily. Drug exporter-2 (TC 3.A.1.117) family.</text>
</comment>
<evidence type="ECO:0000256" key="1">
    <source>
        <dbReference type="ARBA" id="ARBA00006526"/>
    </source>
</evidence>
<dbReference type="InterPro" id="IPR003593">
    <property type="entry name" value="AAA+_ATPase"/>
</dbReference>
<dbReference type="PROSITE" id="PS00211">
    <property type="entry name" value="ABC_TRANSPORTER_1"/>
    <property type="match status" value="1"/>
</dbReference>
<dbReference type="OrthoDB" id="9780942at2"/>
<evidence type="ECO:0000256" key="10">
    <source>
        <dbReference type="ARBA" id="ARBA00023136"/>
    </source>
</evidence>
<keyword evidence="7" id="KW-0864">Zinc transport</keyword>
<dbReference type="PROSITE" id="PS50893">
    <property type="entry name" value="ABC_TRANSPORTER_2"/>
    <property type="match status" value="1"/>
</dbReference>
<dbReference type="InterPro" id="IPR017871">
    <property type="entry name" value="ABC_transporter-like_CS"/>
</dbReference>
<evidence type="ECO:0000256" key="7">
    <source>
        <dbReference type="ARBA" id="ARBA00022906"/>
    </source>
</evidence>
<keyword evidence="6 12" id="KW-0067">ATP-binding</keyword>
<evidence type="ECO:0000256" key="9">
    <source>
        <dbReference type="ARBA" id="ARBA00023065"/>
    </source>
</evidence>
<dbReference type="InterPro" id="IPR003439">
    <property type="entry name" value="ABC_transporter-like_ATP-bd"/>
</dbReference>
<dbReference type="Gene3D" id="3.40.50.300">
    <property type="entry name" value="P-loop containing nucleotide triphosphate hydrolases"/>
    <property type="match status" value="1"/>
</dbReference>
<sequence length="245" mass="27540">MTILVKLKNVSIIYDNRSILNNINISLKSNKILTLIGPNGAGKSTLVYVILDLLIPSSGEISRLSGLKIGYVPQKLYIDLTLPITVKRFMKLSYNSTDNEISLALNKVNASHLLNYQIQNLSGGEIQRVLVSRSMLNKPQLLVLDEPTQGMDVQGQIAMYDLIDQLRYEFHCGVLMVSHDLHLVMSKTDEVICLNKHICCSGSSESVSKHPEFISMFGLHDIQQLALYRHHHSNCCNIHKNDLKK</sequence>
<keyword evidence="5" id="KW-0862">Zinc</keyword>
<dbReference type="Proteomes" id="UP000295937">
    <property type="component" value="Unassembled WGS sequence"/>
</dbReference>
<comment type="caution">
    <text evidence="12">The sequence shown here is derived from an EMBL/GenBank/DDBJ whole genome shotgun (WGS) entry which is preliminary data.</text>
</comment>
<dbReference type="NCBIfam" id="NF007090">
    <property type="entry name" value="PRK09544.1"/>
    <property type="match status" value="1"/>
</dbReference>
<dbReference type="Pfam" id="PF00005">
    <property type="entry name" value="ABC_tran"/>
    <property type="match status" value="1"/>
</dbReference>
<dbReference type="GO" id="GO:0010043">
    <property type="term" value="P:response to zinc ion"/>
    <property type="evidence" value="ECO:0007669"/>
    <property type="project" value="TreeGrafter"/>
</dbReference>
<organism evidence="12 13">
    <name type="scientific">Candidatus Pantoea edessiphila</name>
    <dbReference type="NCBI Taxonomy" id="2044610"/>
    <lineage>
        <taxon>Bacteria</taxon>
        <taxon>Pseudomonadati</taxon>
        <taxon>Pseudomonadota</taxon>
        <taxon>Gammaproteobacteria</taxon>
        <taxon>Enterobacterales</taxon>
        <taxon>Erwiniaceae</taxon>
        <taxon>Pantoea</taxon>
    </lineage>
</organism>
<evidence type="ECO:0000256" key="6">
    <source>
        <dbReference type="ARBA" id="ARBA00022840"/>
    </source>
</evidence>
<dbReference type="AlphaFoldDB" id="A0A2P5T2R5"/>
<keyword evidence="8" id="KW-1278">Translocase</keyword>
<evidence type="ECO:0000256" key="3">
    <source>
        <dbReference type="ARBA" id="ARBA00022475"/>
    </source>
</evidence>
<evidence type="ECO:0000256" key="2">
    <source>
        <dbReference type="ARBA" id="ARBA00022448"/>
    </source>
</evidence>
<reference evidence="12 13" key="1">
    <citation type="journal article" date="2018" name="Genome Biol. Evol.">
        <title>Cladogenesis and Genomic Streamlining in Extracellular Endosymbionts of Tropical Stink Bugs.</title>
        <authorList>
            <person name="Otero-Bravo A."/>
            <person name="Goffredi S."/>
            <person name="Sabree Z.L."/>
        </authorList>
    </citation>
    <scope>NUCLEOTIDE SEQUENCE [LARGE SCALE GENOMIC DNA]</scope>
    <source>
        <strain evidence="12 13">SoEO</strain>
    </source>
</reference>
<evidence type="ECO:0000256" key="8">
    <source>
        <dbReference type="ARBA" id="ARBA00022967"/>
    </source>
</evidence>
<evidence type="ECO:0000256" key="4">
    <source>
        <dbReference type="ARBA" id="ARBA00022741"/>
    </source>
</evidence>
<evidence type="ECO:0000259" key="11">
    <source>
        <dbReference type="PROSITE" id="PS50893"/>
    </source>
</evidence>
<dbReference type="GO" id="GO:0016887">
    <property type="term" value="F:ATP hydrolysis activity"/>
    <property type="evidence" value="ECO:0007669"/>
    <property type="project" value="InterPro"/>
</dbReference>
<feature type="domain" description="ABC transporter" evidence="11">
    <location>
        <begin position="5"/>
        <end position="220"/>
    </location>
</feature>
<protein>
    <submittedName>
        <fullName evidence="12">Zinc ABC transporter ATP-binding protein ZnuC</fullName>
    </submittedName>
</protein>
<dbReference type="RefSeq" id="WP_136132279.1">
    <property type="nucleotide sequence ID" value="NZ_PDKR01000001.1"/>
</dbReference>
<name>A0A2P5T2R5_9GAMM</name>
<dbReference type="InterPro" id="IPR050153">
    <property type="entry name" value="Metal_Ion_Import_ABC"/>
</dbReference>